<evidence type="ECO:0000256" key="4">
    <source>
        <dbReference type="SAM" id="MobiDB-lite"/>
    </source>
</evidence>
<dbReference type="EMBL" id="JAMXLR010000025">
    <property type="protein sequence ID" value="MCO6043649.1"/>
    <property type="molecule type" value="Genomic_DNA"/>
</dbReference>
<feature type="binding site" evidence="1">
    <location>
        <begin position="212"/>
        <end position="218"/>
    </location>
    <ligand>
        <name>ATP</name>
        <dbReference type="ChEBI" id="CHEBI:30616"/>
    </ligand>
</feature>
<dbReference type="InterPro" id="IPR048770">
    <property type="entry name" value="SoFic-like_C"/>
</dbReference>
<dbReference type="InterPro" id="IPR025758">
    <property type="entry name" value="Fic/DOC_N"/>
</dbReference>
<dbReference type="Proteomes" id="UP001155241">
    <property type="component" value="Unassembled WGS sequence"/>
</dbReference>
<evidence type="ECO:0000256" key="3">
    <source>
        <dbReference type="PIRSR" id="PIRSR640198-2"/>
    </source>
</evidence>
<evidence type="ECO:0000313" key="6">
    <source>
        <dbReference type="EMBL" id="MCO6043649.1"/>
    </source>
</evidence>
<dbReference type="InterPro" id="IPR003812">
    <property type="entry name" value="Fido"/>
</dbReference>
<comment type="caution">
    <text evidence="6">The sequence shown here is derived from an EMBL/GenBank/DDBJ whole genome shotgun (WGS) entry which is preliminary data.</text>
</comment>
<feature type="active site" evidence="2">
    <location>
        <position position="207"/>
    </location>
</feature>
<dbReference type="Pfam" id="PF02661">
    <property type="entry name" value="Fic"/>
    <property type="match status" value="1"/>
</dbReference>
<dbReference type="GO" id="GO:0005524">
    <property type="term" value="F:ATP binding"/>
    <property type="evidence" value="ECO:0007669"/>
    <property type="project" value="UniProtKB-KW"/>
</dbReference>
<reference evidence="6" key="1">
    <citation type="submission" date="2022-06" db="EMBL/GenBank/DDBJ databases">
        <title>Aeoliella straminimaris, a novel planctomycete from sediments.</title>
        <authorList>
            <person name="Vitorino I.R."/>
            <person name="Lage O.M."/>
        </authorList>
    </citation>
    <scope>NUCLEOTIDE SEQUENCE</scope>
    <source>
        <strain evidence="6">ICT_H6.2</strain>
    </source>
</reference>
<accession>A0A9X2JI75</accession>
<dbReference type="PANTHER" id="PTHR13504:SF35">
    <property type="entry name" value="PROTEIN ADENYLYLTRANSFERASE SOFIC"/>
    <property type="match status" value="1"/>
</dbReference>
<feature type="binding site" evidence="1">
    <location>
        <position position="83"/>
    </location>
    <ligand>
        <name>ATP</name>
        <dbReference type="ChEBI" id="CHEBI:30616"/>
    </ligand>
</feature>
<dbReference type="Gene3D" id="1.10.3290.10">
    <property type="entry name" value="Fido-like domain"/>
    <property type="match status" value="1"/>
</dbReference>
<dbReference type="InterPro" id="IPR040198">
    <property type="entry name" value="Fido_containing"/>
</dbReference>
<dbReference type="Pfam" id="PF21248">
    <property type="entry name" value="SoFic-like_C"/>
    <property type="match status" value="1"/>
</dbReference>
<dbReference type="InterPro" id="IPR036597">
    <property type="entry name" value="Fido-like_dom_sf"/>
</dbReference>
<keyword evidence="1" id="KW-0547">Nucleotide-binding</keyword>
<evidence type="ECO:0000313" key="7">
    <source>
        <dbReference type="Proteomes" id="UP001155241"/>
    </source>
</evidence>
<gene>
    <name evidence="6" type="ORF">NG895_06995</name>
</gene>
<feature type="domain" description="Fido" evidence="5">
    <location>
        <begin position="124"/>
        <end position="271"/>
    </location>
</feature>
<keyword evidence="1" id="KW-0067">ATP-binding</keyword>
<keyword evidence="7" id="KW-1185">Reference proteome</keyword>
<feature type="binding site" evidence="3">
    <location>
        <begin position="249"/>
        <end position="250"/>
    </location>
    <ligand>
        <name>ATP</name>
        <dbReference type="ChEBI" id="CHEBI:30616"/>
    </ligand>
</feature>
<evidence type="ECO:0000256" key="1">
    <source>
        <dbReference type="PIRSR" id="PIRSR038925-1"/>
    </source>
</evidence>
<evidence type="ECO:0000259" key="5">
    <source>
        <dbReference type="PROSITE" id="PS51459"/>
    </source>
</evidence>
<protein>
    <submittedName>
        <fullName evidence="6">Fic family protein</fullName>
    </submittedName>
</protein>
<dbReference type="InterPro" id="IPR026287">
    <property type="entry name" value="SoFic-like"/>
</dbReference>
<dbReference type="SUPFAM" id="SSF140931">
    <property type="entry name" value="Fic-like"/>
    <property type="match status" value="1"/>
</dbReference>
<dbReference type="AlphaFoldDB" id="A0A9X2JI75"/>
<dbReference type="RefSeq" id="WP_252851757.1">
    <property type="nucleotide sequence ID" value="NZ_JAMXLR010000025.1"/>
</dbReference>
<organism evidence="6 7">
    <name type="scientific">Aeoliella straminimaris</name>
    <dbReference type="NCBI Taxonomy" id="2954799"/>
    <lineage>
        <taxon>Bacteria</taxon>
        <taxon>Pseudomonadati</taxon>
        <taxon>Planctomycetota</taxon>
        <taxon>Planctomycetia</taxon>
        <taxon>Pirellulales</taxon>
        <taxon>Lacipirellulaceae</taxon>
        <taxon>Aeoliella</taxon>
    </lineage>
</organism>
<proteinExistence type="predicted"/>
<feature type="binding site" evidence="1">
    <location>
        <position position="249"/>
    </location>
    <ligand>
        <name>ATP</name>
        <dbReference type="ChEBI" id="CHEBI:30616"/>
    </ligand>
</feature>
<dbReference type="PANTHER" id="PTHR13504">
    <property type="entry name" value="FIDO DOMAIN-CONTAINING PROTEIN DDB_G0283145"/>
    <property type="match status" value="1"/>
</dbReference>
<feature type="binding site" evidence="1">
    <location>
        <position position="207"/>
    </location>
    <ligand>
        <name>ATP</name>
        <dbReference type="ChEBI" id="CHEBI:30616"/>
    </ligand>
</feature>
<feature type="region of interest" description="Disordered" evidence="4">
    <location>
        <begin position="1"/>
        <end position="29"/>
    </location>
</feature>
<dbReference type="PROSITE" id="PS51459">
    <property type="entry name" value="FIDO"/>
    <property type="match status" value="1"/>
</dbReference>
<name>A0A9X2JI75_9BACT</name>
<dbReference type="PIRSF" id="PIRSF038925">
    <property type="entry name" value="AMP-prot_trans"/>
    <property type="match status" value="1"/>
</dbReference>
<dbReference type="NCBIfam" id="NF046030">
    <property type="entry name" value="ProtAdlyltaseSoFic"/>
    <property type="match status" value="1"/>
</dbReference>
<feature type="binding site" evidence="3">
    <location>
        <begin position="211"/>
        <end position="218"/>
    </location>
    <ligand>
        <name>ATP</name>
        <dbReference type="ChEBI" id="CHEBI:30616"/>
    </ligand>
</feature>
<evidence type="ECO:0000256" key="2">
    <source>
        <dbReference type="PIRSR" id="PIRSR640198-1"/>
    </source>
</evidence>
<sequence length="380" mass="43315">MQESAKTKRNPPRAPNWRPDQPYNELPMLPPHAELETTRVLKQCIPARAALEGLKEAAELIPNQAVLINTLPLLEAQSSSEIENIVTTTDRLFQHRATDDHADPATKEALRYSQALLEGFRSLSDYPLTTQTAEQVCTKIKNVEMRVRKVPGTALARSGGEVVYTPPVGEPLLRDLLANWERFMHEQTDLDPLVRLAVGHYQFEAIHPFTDGNGRTGRVLNSLFLIHEGLLKLPILYLSRYIIEHRDDYYRLLRGVTSAGQWEDWILYLVKGVEQTANWTTNKIKAIRQLAEHTTEFVRQREPKVYSHELVSVIFELPYCRIQDVVDAGIAERRAASRYLKALAELGVLNEQQSGREKLFIHPKYLQLLTTDSDDFAPYG</sequence>
<dbReference type="Pfam" id="PF13784">
    <property type="entry name" value="Fic_N"/>
    <property type="match status" value="1"/>
</dbReference>